<proteinExistence type="predicted"/>
<dbReference type="AlphaFoldDB" id="A0A182FY89"/>
<reference evidence="2 3" key="1">
    <citation type="journal article" date="2017" name="G3 (Bethesda)">
        <title>The Physical Genome Mapping of Anopheles albimanus Corrected Scaffold Misassemblies and Identified Interarm Rearrangements in Genus Anopheles.</title>
        <authorList>
            <person name="Artemov G.N."/>
            <person name="Peery A.N."/>
            <person name="Jiang X."/>
            <person name="Tu Z."/>
            <person name="Stegniy V.N."/>
            <person name="Sharakhova M.V."/>
            <person name="Sharakhov I.V."/>
        </authorList>
    </citation>
    <scope>NUCLEOTIDE SEQUENCE [LARGE SCALE GENOMIC DNA]</scope>
    <source>
        <strain evidence="2 3">ALBI9_A</strain>
    </source>
</reference>
<evidence type="ECO:0000313" key="2">
    <source>
        <dbReference type="EnsemblMetazoa" id="AALB014587-PA"/>
    </source>
</evidence>
<protein>
    <recommendedName>
        <fullName evidence="4">Anaphase-promoting complex subunit CDC26</fullName>
    </recommendedName>
</protein>
<dbReference type="VEuPathDB" id="VectorBase:AALB014587"/>
<evidence type="ECO:0000313" key="3">
    <source>
        <dbReference type="Proteomes" id="UP000069272"/>
    </source>
</evidence>
<reference evidence="2" key="2">
    <citation type="submission" date="2022-08" db="UniProtKB">
        <authorList>
            <consortium name="EnsemblMetazoa"/>
        </authorList>
    </citation>
    <scope>IDENTIFICATION</scope>
    <source>
        <strain evidence="2">STECLA/ALBI9_A</strain>
    </source>
</reference>
<accession>A0A182FY89</accession>
<feature type="region of interest" description="Disordered" evidence="1">
    <location>
        <begin position="1"/>
        <end position="70"/>
    </location>
</feature>
<keyword evidence="3" id="KW-1185">Reference proteome</keyword>
<sequence>MRRRDLPQFTFKLSDLKEYEQAKMERQMKNTKLPEKQKEGTDSTDSKVERSTKNIKPPEKLKEDTDNHRT</sequence>
<evidence type="ECO:0000256" key="1">
    <source>
        <dbReference type="SAM" id="MobiDB-lite"/>
    </source>
</evidence>
<name>A0A182FY89_ANOAL</name>
<evidence type="ECO:0008006" key="4">
    <source>
        <dbReference type="Google" id="ProtNLM"/>
    </source>
</evidence>
<organism evidence="2 3">
    <name type="scientific">Anopheles albimanus</name>
    <name type="common">New world malaria mosquito</name>
    <dbReference type="NCBI Taxonomy" id="7167"/>
    <lineage>
        <taxon>Eukaryota</taxon>
        <taxon>Metazoa</taxon>
        <taxon>Ecdysozoa</taxon>
        <taxon>Arthropoda</taxon>
        <taxon>Hexapoda</taxon>
        <taxon>Insecta</taxon>
        <taxon>Pterygota</taxon>
        <taxon>Neoptera</taxon>
        <taxon>Endopterygota</taxon>
        <taxon>Diptera</taxon>
        <taxon>Nematocera</taxon>
        <taxon>Culicoidea</taxon>
        <taxon>Culicidae</taxon>
        <taxon>Anophelinae</taxon>
        <taxon>Anopheles</taxon>
    </lineage>
</organism>
<feature type="compositionally biased region" description="Basic and acidic residues" evidence="1">
    <location>
        <begin position="14"/>
        <end position="70"/>
    </location>
</feature>
<dbReference type="Proteomes" id="UP000069272">
    <property type="component" value="Chromosome X"/>
</dbReference>
<dbReference type="EnsemblMetazoa" id="AALB014587-RA">
    <property type="protein sequence ID" value="AALB014587-PA"/>
    <property type="gene ID" value="AALB014587"/>
</dbReference>